<dbReference type="AlphaFoldDB" id="A0AAQ3L718"/>
<dbReference type="PANTHER" id="PTHR33083:SF49">
    <property type="entry name" value="SENESCENCE REGULATOR"/>
    <property type="match status" value="1"/>
</dbReference>
<evidence type="ECO:0000256" key="1">
    <source>
        <dbReference type="ARBA" id="ARBA00034773"/>
    </source>
</evidence>
<proteinExistence type="inferred from homology"/>
<name>A0AAQ3L718_9LILI</name>
<comment type="similarity">
    <text evidence="1">Belongs to the senescence regulator S40 family.</text>
</comment>
<dbReference type="Proteomes" id="UP001327560">
    <property type="component" value="Chromosome 9"/>
</dbReference>
<evidence type="ECO:0008006" key="5">
    <source>
        <dbReference type="Google" id="ProtNLM"/>
    </source>
</evidence>
<reference evidence="3 4" key="1">
    <citation type="submission" date="2023-10" db="EMBL/GenBank/DDBJ databases">
        <title>Chromosome-scale genome assembly provides insights into flower coloration mechanisms of Canna indica.</title>
        <authorList>
            <person name="Li C."/>
        </authorList>
    </citation>
    <scope>NUCLEOTIDE SEQUENCE [LARGE SCALE GENOMIC DNA]</scope>
    <source>
        <tissue evidence="3">Flower</tissue>
    </source>
</reference>
<dbReference type="InterPro" id="IPR007608">
    <property type="entry name" value="Senescence_reg_S40"/>
</dbReference>
<dbReference type="Pfam" id="PF04520">
    <property type="entry name" value="Senescence_reg"/>
    <property type="match status" value="1"/>
</dbReference>
<sequence length="127" mass="14172">MEELREADILWPENDGCSKEEANSVSQSKIAAPGTENKKVSNPVKIPSNFVHSTSYNDYNDDDDDCSTIPPHVIVARRMTGKMAFSVCSGNGRTLKGRDLSQVRNSILHMTGFLERHEDKSKELKSM</sequence>
<dbReference type="PANTHER" id="PTHR33083">
    <property type="entry name" value="EXPRESSED PROTEIN"/>
    <property type="match status" value="1"/>
</dbReference>
<dbReference type="EMBL" id="CP136898">
    <property type="protein sequence ID" value="WOL20527.1"/>
    <property type="molecule type" value="Genomic_DNA"/>
</dbReference>
<accession>A0AAQ3L718</accession>
<organism evidence="3 4">
    <name type="scientific">Canna indica</name>
    <name type="common">Indian-shot</name>
    <dbReference type="NCBI Taxonomy" id="4628"/>
    <lineage>
        <taxon>Eukaryota</taxon>
        <taxon>Viridiplantae</taxon>
        <taxon>Streptophyta</taxon>
        <taxon>Embryophyta</taxon>
        <taxon>Tracheophyta</taxon>
        <taxon>Spermatophyta</taxon>
        <taxon>Magnoliopsida</taxon>
        <taxon>Liliopsida</taxon>
        <taxon>Zingiberales</taxon>
        <taxon>Cannaceae</taxon>
        <taxon>Canna</taxon>
    </lineage>
</organism>
<protein>
    <recommendedName>
        <fullName evidence="5">Senescence regulator</fullName>
    </recommendedName>
</protein>
<keyword evidence="4" id="KW-1185">Reference proteome</keyword>
<evidence type="ECO:0000313" key="3">
    <source>
        <dbReference type="EMBL" id="WOL20527.1"/>
    </source>
</evidence>
<evidence type="ECO:0000313" key="4">
    <source>
        <dbReference type="Proteomes" id="UP001327560"/>
    </source>
</evidence>
<gene>
    <name evidence="3" type="ORF">Cni_G29332</name>
</gene>
<feature type="region of interest" description="Disordered" evidence="2">
    <location>
        <begin position="1"/>
        <end position="46"/>
    </location>
</feature>
<evidence type="ECO:0000256" key="2">
    <source>
        <dbReference type="SAM" id="MobiDB-lite"/>
    </source>
</evidence>
<dbReference type="GO" id="GO:0010150">
    <property type="term" value="P:leaf senescence"/>
    <property type="evidence" value="ECO:0007669"/>
    <property type="project" value="UniProtKB-ARBA"/>
</dbReference>